<dbReference type="GO" id="GO:0007015">
    <property type="term" value="P:actin filament organization"/>
    <property type="evidence" value="ECO:0007669"/>
    <property type="project" value="TreeGrafter"/>
</dbReference>
<dbReference type="Gene3D" id="1.20.120.720">
    <property type="entry name" value="Myosin VI head, motor domain, U50 subdomain"/>
    <property type="match status" value="2"/>
</dbReference>
<dbReference type="GO" id="GO:0000146">
    <property type="term" value="F:microfilament motor activity"/>
    <property type="evidence" value="ECO:0007669"/>
    <property type="project" value="TreeGrafter"/>
</dbReference>
<dbReference type="InterPro" id="IPR008989">
    <property type="entry name" value="Myosin_S1_N"/>
</dbReference>
<dbReference type="InterPro" id="IPR032412">
    <property type="entry name" value="Myosin-VI_CBD"/>
</dbReference>
<dbReference type="Gene3D" id="6.10.220.10">
    <property type="match status" value="1"/>
</dbReference>
<name>A0A3P6SCT0_LITSI</name>
<dbReference type="GO" id="GO:0016459">
    <property type="term" value="C:myosin complex"/>
    <property type="evidence" value="ECO:0007669"/>
    <property type="project" value="UniProtKB-KW"/>
</dbReference>
<dbReference type="Pfam" id="PF00063">
    <property type="entry name" value="Myosin_head"/>
    <property type="match status" value="1"/>
</dbReference>
<keyword evidence="3 6" id="KW-0518">Myosin</keyword>
<keyword evidence="2 6" id="KW-0067">ATP-binding</keyword>
<evidence type="ECO:0000256" key="7">
    <source>
        <dbReference type="SAM" id="MobiDB-lite"/>
    </source>
</evidence>
<dbReference type="GO" id="GO:0030048">
    <property type="term" value="P:actin filament-based movement"/>
    <property type="evidence" value="ECO:0007669"/>
    <property type="project" value="TreeGrafter"/>
</dbReference>
<evidence type="ECO:0000313" key="10">
    <source>
        <dbReference type="Proteomes" id="UP000277928"/>
    </source>
</evidence>
<dbReference type="STRING" id="42156.A0A3P6SCT0"/>
<dbReference type="PROSITE" id="PS51456">
    <property type="entry name" value="MYOSIN_MOTOR"/>
    <property type="match status" value="1"/>
</dbReference>
<feature type="compositionally biased region" description="Basic and acidic residues" evidence="7">
    <location>
        <begin position="886"/>
        <end position="922"/>
    </location>
</feature>
<dbReference type="Gene3D" id="3.40.850.10">
    <property type="entry name" value="Kinesin motor domain"/>
    <property type="match status" value="2"/>
</dbReference>
<dbReference type="OMA" id="RFLCESW"/>
<dbReference type="PRINTS" id="PR00193">
    <property type="entry name" value="MYOSINHEAVY"/>
</dbReference>
<dbReference type="PROSITE" id="PS50096">
    <property type="entry name" value="IQ"/>
    <property type="match status" value="1"/>
</dbReference>
<evidence type="ECO:0000256" key="5">
    <source>
        <dbReference type="ARBA" id="ARBA00023203"/>
    </source>
</evidence>
<accession>A0A3P6SCT0</accession>
<evidence type="ECO:0000256" key="6">
    <source>
        <dbReference type="PROSITE-ProRule" id="PRU00782"/>
    </source>
</evidence>
<dbReference type="SMART" id="SM00242">
    <property type="entry name" value="MYSc"/>
    <property type="match status" value="1"/>
</dbReference>
<keyword evidence="1 6" id="KW-0547">Nucleotide-binding</keyword>
<feature type="region of interest" description="Disordered" evidence="7">
    <location>
        <begin position="885"/>
        <end position="922"/>
    </location>
</feature>
<keyword evidence="10" id="KW-1185">Reference proteome</keyword>
<dbReference type="Proteomes" id="UP000277928">
    <property type="component" value="Unassembled WGS sequence"/>
</dbReference>
<evidence type="ECO:0000259" key="8">
    <source>
        <dbReference type="PROSITE" id="PS51456"/>
    </source>
</evidence>
<dbReference type="InterPro" id="IPR049016">
    <property type="entry name" value="MYO6_lever"/>
</dbReference>
<dbReference type="PANTHER" id="PTHR13140">
    <property type="entry name" value="MYOSIN"/>
    <property type="match status" value="1"/>
</dbReference>
<dbReference type="GO" id="GO:0051015">
    <property type="term" value="F:actin filament binding"/>
    <property type="evidence" value="ECO:0007669"/>
    <property type="project" value="InterPro"/>
</dbReference>
<protein>
    <recommendedName>
        <fullName evidence="8">Myosin motor domain-containing protein</fullName>
    </recommendedName>
</protein>
<dbReference type="CDD" id="cd21759">
    <property type="entry name" value="CBD_MYO6-like"/>
    <property type="match status" value="1"/>
</dbReference>
<evidence type="ECO:0000256" key="4">
    <source>
        <dbReference type="ARBA" id="ARBA00023175"/>
    </source>
</evidence>
<feature type="region of interest" description="Actin-binding" evidence="6">
    <location>
        <begin position="601"/>
        <end position="623"/>
    </location>
</feature>
<dbReference type="AlphaFoldDB" id="A0A3P6SCT0"/>
<dbReference type="GO" id="GO:0005524">
    <property type="term" value="F:ATP binding"/>
    <property type="evidence" value="ECO:0007669"/>
    <property type="project" value="UniProtKB-UniRule"/>
</dbReference>
<dbReference type="GO" id="GO:0005886">
    <property type="term" value="C:plasma membrane"/>
    <property type="evidence" value="ECO:0007669"/>
    <property type="project" value="TreeGrafter"/>
</dbReference>
<keyword evidence="4 6" id="KW-0505">Motor protein</keyword>
<gene>
    <name evidence="9" type="ORF">NLS_LOCUS55</name>
</gene>
<dbReference type="Gene3D" id="2.30.30.360">
    <property type="entry name" value="Myosin S1 fragment, N-terminal"/>
    <property type="match status" value="1"/>
</dbReference>
<dbReference type="InterPro" id="IPR001609">
    <property type="entry name" value="Myosin_head_motor_dom-like"/>
</dbReference>
<dbReference type="InterPro" id="IPR036961">
    <property type="entry name" value="Kinesin_motor_dom_sf"/>
</dbReference>
<proteinExistence type="inferred from homology"/>
<dbReference type="SUPFAM" id="SSF52540">
    <property type="entry name" value="P-loop containing nucleoside triphosphate hydrolases"/>
    <property type="match status" value="1"/>
</dbReference>
<dbReference type="Gene3D" id="1.20.58.530">
    <property type="match status" value="1"/>
</dbReference>
<feature type="binding site" evidence="6">
    <location>
        <begin position="153"/>
        <end position="160"/>
    </location>
    <ligand>
        <name>ATP</name>
        <dbReference type="ChEBI" id="CHEBI:30616"/>
    </ligand>
</feature>
<evidence type="ECO:0000256" key="3">
    <source>
        <dbReference type="ARBA" id="ARBA00023123"/>
    </source>
</evidence>
<organism evidence="9 10">
    <name type="scientific">Litomosoides sigmodontis</name>
    <name type="common">Filarial nematode worm</name>
    <dbReference type="NCBI Taxonomy" id="42156"/>
    <lineage>
        <taxon>Eukaryota</taxon>
        <taxon>Metazoa</taxon>
        <taxon>Ecdysozoa</taxon>
        <taxon>Nematoda</taxon>
        <taxon>Chromadorea</taxon>
        <taxon>Rhabditida</taxon>
        <taxon>Spirurina</taxon>
        <taxon>Spiruromorpha</taxon>
        <taxon>Filarioidea</taxon>
        <taxon>Onchocercidae</taxon>
        <taxon>Litomosoides</taxon>
    </lineage>
</organism>
<comment type="similarity">
    <text evidence="6">Belongs to the TRAFAC class myosin-kinesin ATPase superfamily. Myosin family.</text>
</comment>
<feature type="domain" description="Myosin motor" evidence="8">
    <location>
        <begin position="59"/>
        <end position="733"/>
    </location>
</feature>
<dbReference type="EMBL" id="UYRX01000001">
    <property type="protein sequence ID" value="VDK67153.1"/>
    <property type="molecule type" value="Genomic_DNA"/>
</dbReference>
<dbReference type="Pfam" id="PF16521">
    <property type="entry name" value="Myosin-VI_CBD"/>
    <property type="match status" value="1"/>
</dbReference>
<dbReference type="InterPro" id="IPR027417">
    <property type="entry name" value="P-loop_NTPase"/>
</dbReference>
<evidence type="ECO:0000256" key="1">
    <source>
        <dbReference type="ARBA" id="ARBA00022741"/>
    </source>
</evidence>
<sequence length="1125" mass="129314">MEGEKMDMHVWVPDNEDGFALCKIVDIGCECLTLRRLHEKETFKAFYDNVFPAGGQVNQDVDDNCSLIHLNDGSLLNNCRLRYNRKQFYTYVANILIAINPYEQISDLYDVNMIRKYKGQSLGTLPPHIFAIADKAYRDMIRNHESQSVIISGESGAGKTESQKHIIRFLCESWGHLVGAIEQRILESKASSEPSDSDFALRIRSRSRSREETASTSFRVVGRSGVVVGGFVSHYLLERSRLCVQNARERNYHIFYQLIAGTDDQMASKLKLSKLENFNYLNKGCMQFFLNEENSNKALMGRKKYDLNDMRDELIDDYNDFQKLLNAFIRIDVSVDVRNTVLEIVAAILHLGNIEFFDETINFKSGCNVREESEKYLIYTAELLGIGRDDLRKHLVSRLMQPTRGGAKGTLYSVPLRASEASMARDALAKAIYTRLFTAIINKITECMPSDESAFSIGVLDTAGFELFEQKFCGIFELLDNESRLPQSSAKHFTRTVHETHISHPCLMVPRSSRSHRTMRDDEGFIICHYAADVCYDTSQFLDKNKDTLHTSLQYLMEQSGKNLVCQLFTGGEFSNAGRKRVSLSGKLVNASVGNKFRSQLDVLLAKLRETGTHFVRCIKPNSNMKSNQFDGAKILLQLKCAGMSSALSVMQRGFPSRCARTAEYHIIFRISYLSLYNMYQKYLPRRLATLDAQLFCKCLFRVVGLEEKDYKFGLTKAFFRHGKFAEFDKILHLSKENIESLAKQMSSWLCRFRFRRIQLAVVSLIKIERLLAHREKCRIRIQSAVRAYLVRKLYRPRINALLALSALSENIISMDAVVNELKEANVHRWTAITDSLRNDVEMLKHKIKRNLCPTNAEMLHQCDALRNDAKEKLLHLKRQTATTDLSKEHETFKDEQHNRPKREFDERINERKNESEQIERCSDESLERAKIVEEEKPQLIGNSSVIQAYDLSKWNYIDIRNGIHSNDMALSLACKNEYYRRMRAYNAWKERNMNTKGSAYEAQENVDEIKADENHEITSDRYFRIITSCLTSEEKNLFRIVGRSHFTVWYGHFKNGFIYRQMEISPSKSPILTVTGQNNKNMCKLSLQDMTPSKGKNIEISAARFNRIWIGSGGNADLCASEIV</sequence>
<dbReference type="PANTHER" id="PTHR13140:SF745">
    <property type="entry name" value="UNCONVENTIONAL MYOSIN-VI"/>
    <property type="match status" value="1"/>
</dbReference>
<dbReference type="Pfam" id="PF21521">
    <property type="entry name" value="MYO6_lever"/>
    <property type="match status" value="1"/>
</dbReference>
<dbReference type="OrthoDB" id="6108017at2759"/>
<dbReference type="GO" id="GO:0030139">
    <property type="term" value="C:endocytic vesicle"/>
    <property type="evidence" value="ECO:0007669"/>
    <property type="project" value="TreeGrafter"/>
</dbReference>
<dbReference type="Gene3D" id="3.30.70.1590">
    <property type="match status" value="1"/>
</dbReference>
<evidence type="ECO:0000256" key="2">
    <source>
        <dbReference type="ARBA" id="ARBA00022840"/>
    </source>
</evidence>
<dbReference type="Gene3D" id="1.10.10.820">
    <property type="match status" value="1"/>
</dbReference>
<evidence type="ECO:0000313" key="9">
    <source>
        <dbReference type="EMBL" id="VDK67153.1"/>
    </source>
</evidence>
<reference evidence="9 10" key="1">
    <citation type="submission" date="2018-08" db="EMBL/GenBank/DDBJ databases">
        <authorList>
            <person name="Laetsch R D."/>
            <person name="Stevens L."/>
            <person name="Kumar S."/>
            <person name="Blaxter L. M."/>
        </authorList>
    </citation>
    <scope>NUCLEOTIDE SEQUENCE [LARGE SCALE GENOMIC DNA]</scope>
</reference>
<keyword evidence="5 6" id="KW-0009">Actin-binding</keyword>